<dbReference type="RefSeq" id="WP_063260949.1">
    <property type="nucleotide sequence ID" value="NZ_LJKE01000043.1"/>
</dbReference>
<evidence type="ECO:0000313" key="3">
    <source>
        <dbReference type="Proteomes" id="UP000076482"/>
    </source>
</evidence>
<protein>
    <submittedName>
        <fullName evidence="2">Uncharacterized protein</fullName>
    </submittedName>
</protein>
<name>A0A164P6P8_BACCE</name>
<dbReference type="Proteomes" id="UP000076482">
    <property type="component" value="Unassembled WGS sequence"/>
</dbReference>
<evidence type="ECO:0000313" key="2">
    <source>
        <dbReference type="EMBL" id="KZD66335.1"/>
    </source>
</evidence>
<comment type="caution">
    <text evidence="2">The sequence shown here is derived from an EMBL/GenBank/DDBJ whole genome shotgun (WGS) entry which is preliminary data.</text>
</comment>
<feature type="transmembrane region" description="Helical" evidence="1">
    <location>
        <begin position="408"/>
        <end position="428"/>
    </location>
</feature>
<keyword evidence="1" id="KW-0472">Membrane</keyword>
<feature type="transmembrane region" description="Helical" evidence="1">
    <location>
        <begin position="614"/>
        <end position="638"/>
    </location>
</feature>
<reference evidence="2 3" key="1">
    <citation type="submission" date="2015-09" db="EMBL/GenBank/DDBJ databases">
        <title>Bacillus cereus food isolates.</title>
        <authorList>
            <person name="Boekhorst J."/>
        </authorList>
    </citation>
    <scope>NUCLEOTIDE SEQUENCE [LARGE SCALE GENOMIC DNA]</scope>
    <source>
        <strain evidence="2 3">B4088</strain>
    </source>
</reference>
<keyword evidence="1" id="KW-0812">Transmembrane</keyword>
<proteinExistence type="predicted"/>
<feature type="transmembrane region" description="Helical" evidence="1">
    <location>
        <begin position="384"/>
        <end position="401"/>
    </location>
</feature>
<accession>A0A164P6P8</accession>
<feature type="transmembrane region" description="Helical" evidence="1">
    <location>
        <begin position="362"/>
        <end position="378"/>
    </location>
</feature>
<dbReference type="EMBL" id="LJKE01000043">
    <property type="protein sequence ID" value="KZD66335.1"/>
    <property type="molecule type" value="Genomic_DNA"/>
</dbReference>
<feature type="transmembrane region" description="Helical" evidence="1">
    <location>
        <begin position="6"/>
        <end position="24"/>
    </location>
</feature>
<dbReference type="InterPro" id="IPR043748">
    <property type="entry name" value="DUF5693"/>
</dbReference>
<dbReference type="AlphaFoldDB" id="A0A164P6P8"/>
<dbReference type="PATRIC" id="fig|1396.535.peg.4412"/>
<feature type="transmembrane region" description="Helical" evidence="1">
    <location>
        <begin position="582"/>
        <end position="602"/>
    </location>
</feature>
<dbReference type="Pfam" id="PF18949">
    <property type="entry name" value="DUF5693"/>
    <property type="match status" value="1"/>
</dbReference>
<organism evidence="2 3">
    <name type="scientific">Bacillus cereus</name>
    <dbReference type="NCBI Taxonomy" id="1396"/>
    <lineage>
        <taxon>Bacteria</taxon>
        <taxon>Bacillati</taxon>
        <taxon>Bacillota</taxon>
        <taxon>Bacilli</taxon>
        <taxon>Bacillales</taxon>
        <taxon>Bacillaceae</taxon>
        <taxon>Bacillus</taxon>
        <taxon>Bacillus cereus group</taxon>
    </lineage>
</organism>
<keyword evidence="1" id="KW-1133">Transmembrane helix</keyword>
<evidence type="ECO:0000256" key="1">
    <source>
        <dbReference type="SAM" id="Phobius"/>
    </source>
</evidence>
<feature type="transmembrane region" description="Helical" evidence="1">
    <location>
        <begin position="472"/>
        <end position="493"/>
    </location>
</feature>
<feature type="transmembrane region" description="Helical" evidence="1">
    <location>
        <begin position="513"/>
        <end position="530"/>
    </location>
</feature>
<feature type="transmembrane region" description="Helical" evidence="1">
    <location>
        <begin position="440"/>
        <end position="460"/>
    </location>
</feature>
<gene>
    <name evidence="2" type="ORF">B4088_2451</name>
</gene>
<sequence length="644" mass="73861">MKKIWAIIMIICTLLTIPSVYDKITREKNYRSYDISLDYISLVANNQEDDEKAFMSKNLKEMKENGLETVFLRKNSLAQLMSRGIVVAEDAKSIKEKLNIQGNNRAEALENIPDTHTLVLVQHNNEFKGSSFNNVSDLIFKSFKSKGAKQFTIDKQSWVVIPKPITKTLYQQIPFLPSDLEDIKKQGLGVIPEVSSDYPSWSVLSKSLMEEHKKKTIAALYLSSGKVVGYPKDLKDIPNELPNVPYLYQEALSVDQKQIGFSAMVPEMQKGFMRTHIFSETTWMQYGGREDEIVDRFVLAVKERNIRSIILSVPADNNKKEALSNWYDAFTNTKESLEKSGYEQKTYAPFEQHDKSIIHSDILLYAYSLMVFATLYFASKRNRLFTLPLIGGFLLLVLYLITGKPMFFHVYTLCFAIAIAFNGVLMVYRVSQGDIKSHFAFAYFWIVSFVLYSATVLNTMHRDIRYSLYLEGFRGISVLLAVVPCLTVAYLAWHHVKFSWDWLKEKVVAPIRFYHLFLLIILVLGAYMYLSRSGNGGTMLPFEKEFRLFLQDVLEVRPRTKEFLIGFPALWLVLRIKNAKSLYLLPIASVGLVSVVNTFTHLHTPLIYSITRSLYSWGIGLVIGAVVYYLFTIGCKLFKSKKIK</sequence>